<accession>A0AAD0RZP7</accession>
<dbReference type="AlphaFoldDB" id="A0AAD0RZP7"/>
<protein>
    <submittedName>
        <fullName evidence="2">Uncharacterized protein</fullName>
    </submittedName>
</protein>
<keyword evidence="1" id="KW-0472">Membrane</keyword>
<evidence type="ECO:0000256" key="1">
    <source>
        <dbReference type="SAM" id="Phobius"/>
    </source>
</evidence>
<feature type="transmembrane region" description="Helical" evidence="1">
    <location>
        <begin position="128"/>
        <end position="149"/>
    </location>
</feature>
<evidence type="ECO:0000313" key="3">
    <source>
        <dbReference type="Proteomes" id="UP000264605"/>
    </source>
</evidence>
<keyword evidence="1" id="KW-1133">Transmembrane helix</keyword>
<proteinExistence type="predicted"/>
<dbReference type="EMBL" id="CP032090">
    <property type="protein sequence ID" value="AXV65267.1"/>
    <property type="molecule type" value="Genomic_DNA"/>
</dbReference>
<feature type="transmembrane region" description="Helical" evidence="1">
    <location>
        <begin position="12"/>
        <end position="33"/>
    </location>
</feature>
<organism evidence="2 3">
    <name type="scientific">Pseudoalteromonas lipolytica</name>
    <dbReference type="NCBI Taxonomy" id="570156"/>
    <lineage>
        <taxon>Bacteria</taxon>
        <taxon>Pseudomonadati</taxon>
        <taxon>Pseudomonadota</taxon>
        <taxon>Gammaproteobacteria</taxon>
        <taxon>Alteromonadales</taxon>
        <taxon>Pseudoalteromonadaceae</taxon>
        <taxon>Pseudoalteromonas</taxon>
    </lineage>
</organism>
<gene>
    <name evidence="2" type="ORF">D0907_08290</name>
</gene>
<feature type="transmembrane region" description="Helical" evidence="1">
    <location>
        <begin position="48"/>
        <end position="67"/>
    </location>
</feature>
<reference evidence="2 3" key="1">
    <citation type="submission" date="2018-08" db="EMBL/GenBank/DDBJ databases">
        <title>Draft genome sequence of Pseudoalteromonas donghaensis HJ51.</title>
        <authorList>
            <person name="Oh J."/>
            <person name="Roh D."/>
        </authorList>
    </citation>
    <scope>NUCLEOTIDE SEQUENCE [LARGE SCALE GENOMIC DNA]</scope>
    <source>
        <strain evidence="2 3">HJ51</strain>
    </source>
</reference>
<dbReference type="Proteomes" id="UP000264605">
    <property type="component" value="Chromosome"/>
</dbReference>
<dbReference type="KEGG" id="pdj:D0907_08290"/>
<sequence>MRQLNIWVKIKKPLFIGLYILASLILCFAVLHITNGASKKLFDNVLDVFPFFVTAASALTWALFNYIEGVLKDVSELKVEQKKIVKAITALTDLKNEVISNAAFIIFLLILDAVLNGISSFYGEDSTLVQWLILSVRGCIIFLAIYAAFDQFQGFKTAQQFRLVINQIKNKAKL</sequence>
<evidence type="ECO:0000313" key="2">
    <source>
        <dbReference type="EMBL" id="AXV65267.1"/>
    </source>
</evidence>
<keyword evidence="1" id="KW-0812">Transmembrane</keyword>
<feature type="transmembrane region" description="Helical" evidence="1">
    <location>
        <begin position="102"/>
        <end position="122"/>
    </location>
</feature>
<dbReference type="RefSeq" id="WP_118844295.1">
    <property type="nucleotide sequence ID" value="NZ_CP032090.1"/>
</dbReference>
<name>A0AAD0RZP7_9GAMM</name>
<dbReference type="GeneID" id="99505456"/>